<proteinExistence type="predicted"/>
<dbReference type="EMBL" id="LLXL01000442">
    <property type="protein sequence ID" value="PKK72430.1"/>
    <property type="molecule type" value="Genomic_DNA"/>
</dbReference>
<evidence type="ECO:0000313" key="1">
    <source>
        <dbReference type="EMBL" id="PKK72430.1"/>
    </source>
</evidence>
<gene>
    <name evidence="1" type="ORF">RhiirC2_742789</name>
</gene>
<protein>
    <recommendedName>
        <fullName evidence="3">TLDc domain-containing protein</fullName>
    </recommendedName>
</protein>
<organism evidence="1 2">
    <name type="scientific">Rhizophagus irregularis</name>
    <dbReference type="NCBI Taxonomy" id="588596"/>
    <lineage>
        <taxon>Eukaryota</taxon>
        <taxon>Fungi</taxon>
        <taxon>Fungi incertae sedis</taxon>
        <taxon>Mucoromycota</taxon>
        <taxon>Glomeromycotina</taxon>
        <taxon>Glomeromycetes</taxon>
        <taxon>Glomerales</taxon>
        <taxon>Glomeraceae</taxon>
        <taxon>Rhizophagus</taxon>
    </lineage>
</organism>
<evidence type="ECO:0008006" key="3">
    <source>
        <dbReference type="Google" id="ProtNLM"/>
    </source>
</evidence>
<reference evidence="1 2" key="1">
    <citation type="submission" date="2016-04" db="EMBL/GenBank/DDBJ databases">
        <title>Genome analyses suggest a sexual origin of heterokaryosis in a supposedly ancient asexual fungus.</title>
        <authorList>
            <person name="Ropars J."/>
            <person name="Sedzielewska K."/>
            <person name="Noel J."/>
            <person name="Charron P."/>
            <person name="Farinelli L."/>
            <person name="Marton T."/>
            <person name="Kruger M."/>
            <person name="Pelin A."/>
            <person name="Brachmann A."/>
            <person name="Corradi N."/>
        </authorList>
    </citation>
    <scope>NUCLEOTIDE SEQUENCE [LARGE SCALE GENOMIC DNA]</scope>
    <source>
        <strain evidence="1 2">C2</strain>
    </source>
</reference>
<evidence type="ECO:0000313" key="2">
    <source>
        <dbReference type="Proteomes" id="UP000233469"/>
    </source>
</evidence>
<name>A0A2N1NF02_9GLOM</name>
<reference evidence="1 2" key="2">
    <citation type="submission" date="2017-10" db="EMBL/GenBank/DDBJ databases">
        <title>Extensive intraspecific genome diversity in a model arbuscular mycorrhizal fungus.</title>
        <authorList>
            <person name="Chen E.C.H."/>
            <person name="Morin E."/>
            <person name="Baudet D."/>
            <person name="Noel J."/>
            <person name="Ndikumana S."/>
            <person name="Charron P."/>
            <person name="St-Onge C."/>
            <person name="Giorgi J."/>
            <person name="Grigoriev I.V."/>
            <person name="Roux C."/>
            <person name="Martin F.M."/>
            <person name="Corradi N."/>
        </authorList>
    </citation>
    <scope>NUCLEOTIDE SEQUENCE [LARGE SCALE GENOMIC DNA]</scope>
    <source>
        <strain evidence="1 2">C2</strain>
    </source>
</reference>
<sequence>MKISRVTSHNYAIYNNYYDGYGFSFGSGDLYMEEESLCVDNSGGYYEHNLNSYGTYTIEEIEAFRVVKQ</sequence>
<dbReference type="Proteomes" id="UP000233469">
    <property type="component" value="Unassembled WGS sequence"/>
</dbReference>
<accession>A0A2N1NF02</accession>
<dbReference type="AlphaFoldDB" id="A0A2N1NF02"/>
<comment type="caution">
    <text evidence="1">The sequence shown here is derived from an EMBL/GenBank/DDBJ whole genome shotgun (WGS) entry which is preliminary data.</text>
</comment>